<accession>A0ACB8BXE7</accession>
<evidence type="ECO:0000313" key="2">
    <source>
        <dbReference type="Proteomes" id="UP000790709"/>
    </source>
</evidence>
<evidence type="ECO:0000313" key="1">
    <source>
        <dbReference type="EMBL" id="KAH7930236.1"/>
    </source>
</evidence>
<proteinExistence type="predicted"/>
<organism evidence="1 2">
    <name type="scientific">Leucogyrophana mollusca</name>
    <dbReference type="NCBI Taxonomy" id="85980"/>
    <lineage>
        <taxon>Eukaryota</taxon>
        <taxon>Fungi</taxon>
        <taxon>Dikarya</taxon>
        <taxon>Basidiomycota</taxon>
        <taxon>Agaricomycotina</taxon>
        <taxon>Agaricomycetes</taxon>
        <taxon>Agaricomycetidae</taxon>
        <taxon>Boletales</taxon>
        <taxon>Boletales incertae sedis</taxon>
        <taxon>Leucogyrophana</taxon>
    </lineage>
</organism>
<comment type="caution">
    <text evidence="1">The sequence shown here is derived from an EMBL/GenBank/DDBJ whole genome shotgun (WGS) entry which is preliminary data.</text>
</comment>
<protein>
    <submittedName>
        <fullName evidence="1">Uncharacterized protein</fullName>
    </submittedName>
</protein>
<sequence length="314" mass="35779">MGSLYDPDDIAIGTTLLSLNYAYGESSSSHEHILFSELNTKNIEVSIATIWVYDYIITLADEITFISNSKWRKVKMLYILCRYLPFLLIGLNTYQVLQPEVELDMCQTYDELNSWLEGVILVSSECMFILRTYAIWERNRRILTVLLCSFFAILIPVVYVMINYDSSTVVTSPPVPNISSCYNAGQSHVIVVAYILLVVAELEILLFTLYRAIRHFRHPRGGSHLMNILIQHNIFYFSCGLIFSLLVILTIALLPDPYGDMTSNLQVAIHALLVTRMHLELWKSDRAQIDIDFTDIALSRLDTVDPAPLVLPSL</sequence>
<dbReference type="EMBL" id="MU266334">
    <property type="protein sequence ID" value="KAH7930236.1"/>
    <property type="molecule type" value="Genomic_DNA"/>
</dbReference>
<reference evidence="1" key="1">
    <citation type="journal article" date="2021" name="New Phytol.">
        <title>Evolutionary innovations through gain and loss of genes in the ectomycorrhizal Boletales.</title>
        <authorList>
            <person name="Wu G."/>
            <person name="Miyauchi S."/>
            <person name="Morin E."/>
            <person name="Kuo A."/>
            <person name="Drula E."/>
            <person name="Varga T."/>
            <person name="Kohler A."/>
            <person name="Feng B."/>
            <person name="Cao Y."/>
            <person name="Lipzen A."/>
            <person name="Daum C."/>
            <person name="Hundley H."/>
            <person name="Pangilinan J."/>
            <person name="Johnson J."/>
            <person name="Barry K."/>
            <person name="LaButti K."/>
            <person name="Ng V."/>
            <person name="Ahrendt S."/>
            <person name="Min B."/>
            <person name="Choi I.G."/>
            <person name="Park H."/>
            <person name="Plett J.M."/>
            <person name="Magnuson J."/>
            <person name="Spatafora J.W."/>
            <person name="Nagy L.G."/>
            <person name="Henrissat B."/>
            <person name="Grigoriev I.V."/>
            <person name="Yang Z.L."/>
            <person name="Xu J."/>
            <person name="Martin F.M."/>
        </authorList>
    </citation>
    <scope>NUCLEOTIDE SEQUENCE</scope>
    <source>
        <strain evidence="1">KUC20120723A-06</strain>
    </source>
</reference>
<dbReference type="Proteomes" id="UP000790709">
    <property type="component" value="Unassembled WGS sequence"/>
</dbReference>
<keyword evidence="2" id="KW-1185">Reference proteome</keyword>
<gene>
    <name evidence="1" type="ORF">BV22DRAFT_1055566</name>
</gene>
<name>A0ACB8BXE7_9AGAM</name>